<dbReference type="Gene3D" id="3.90.190.10">
    <property type="entry name" value="Protein tyrosine phosphatase superfamily"/>
    <property type="match status" value="1"/>
</dbReference>
<dbReference type="InterPro" id="IPR000242">
    <property type="entry name" value="PTP_cat"/>
</dbReference>
<dbReference type="Pfam" id="PF00102">
    <property type="entry name" value="Y_phosphatase"/>
    <property type="match status" value="1"/>
</dbReference>
<dbReference type="PROSITE" id="PS50055">
    <property type="entry name" value="TYR_PHOSPHATASE_PTP"/>
    <property type="match status" value="1"/>
</dbReference>
<proteinExistence type="predicted"/>
<dbReference type="InterPro" id="IPR050348">
    <property type="entry name" value="Protein-Tyr_Phosphatase"/>
</dbReference>
<sequence>MVAFGRKIKLKQVMAEQEQVEVTTSGEDKQIPTQHTSDAEEPDIAEEYKNIDPEDYEGTIKLAKTNKSLNRYTDILPWDDHIPHLDGIDPNYFNGSEYIDEDRHIILTQAPLENTIEQFWGIVYQHNVTTIVKL</sequence>
<dbReference type="Proteomes" id="UP000324800">
    <property type="component" value="Unassembled WGS sequence"/>
</dbReference>
<evidence type="ECO:0000256" key="1">
    <source>
        <dbReference type="SAM" id="MobiDB-lite"/>
    </source>
</evidence>
<dbReference type="InterPro" id="IPR029021">
    <property type="entry name" value="Prot-tyrosine_phosphatase-like"/>
</dbReference>
<dbReference type="GO" id="GO:0004725">
    <property type="term" value="F:protein tyrosine phosphatase activity"/>
    <property type="evidence" value="ECO:0007669"/>
    <property type="project" value="InterPro"/>
</dbReference>
<dbReference type="EMBL" id="SNRW01001821">
    <property type="protein sequence ID" value="KAA6394887.1"/>
    <property type="molecule type" value="Genomic_DNA"/>
</dbReference>
<evidence type="ECO:0000313" key="3">
    <source>
        <dbReference type="EMBL" id="KAA6394887.1"/>
    </source>
</evidence>
<dbReference type="SUPFAM" id="SSF52799">
    <property type="entry name" value="(Phosphotyrosine protein) phosphatases II"/>
    <property type="match status" value="1"/>
</dbReference>
<evidence type="ECO:0000313" key="4">
    <source>
        <dbReference type="Proteomes" id="UP000324800"/>
    </source>
</evidence>
<dbReference type="OrthoDB" id="6144703at2759"/>
<accession>A0A5J4WIR9</accession>
<protein>
    <recommendedName>
        <fullName evidence="2">Tyrosine-protein phosphatase domain-containing protein</fullName>
    </recommendedName>
</protein>
<dbReference type="PANTHER" id="PTHR19134">
    <property type="entry name" value="RECEPTOR-TYPE TYROSINE-PROTEIN PHOSPHATASE"/>
    <property type="match status" value="1"/>
</dbReference>
<evidence type="ECO:0000259" key="2">
    <source>
        <dbReference type="PROSITE" id="PS50055"/>
    </source>
</evidence>
<name>A0A5J4WIR9_9EUKA</name>
<dbReference type="AlphaFoldDB" id="A0A5J4WIR9"/>
<gene>
    <name evidence="3" type="ORF">EZS28_009583</name>
</gene>
<feature type="non-terminal residue" evidence="3">
    <location>
        <position position="134"/>
    </location>
</feature>
<feature type="region of interest" description="Disordered" evidence="1">
    <location>
        <begin position="15"/>
        <end position="43"/>
    </location>
</feature>
<feature type="compositionally biased region" description="Polar residues" evidence="1">
    <location>
        <begin position="20"/>
        <end position="36"/>
    </location>
</feature>
<feature type="domain" description="Tyrosine-protein phosphatase" evidence="2">
    <location>
        <begin position="44"/>
        <end position="134"/>
    </location>
</feature>
<organism evidence="3 4">
    <name type="scientific">Streblomastix strix</name>
    <dbReference type="NCBI Taxonomy" id="222440"/>
    <lineage>
        <taxon>Eukaryota</taxon>
        <taxon>Metamonada</taxon>
        <taxon>Preaxostyla</taxon>
        <taxon>Oxymonadida</taxon>
        <taxon>Streblomastigidae</taxon>
        <taxon>Streblomastix</taxon>
    </lineage>
</organism>
<dbReference type="PANTHER" id="PTHR19134:SF449">
    <property type="entry name" value="TYROSINE-PROTEIN PHOSPHATASE 1"/>
    <property type="match status" value="1"/>
</dbReference>
<comment type="caution">
    <text evidence="3">The sequence shown here is derived from an EMBL/GenBank/DDBJ whole genome shotgun (WGS) entry which is preliminary data.</text>
</comment>
<reference evidence="3 4" key="1">
    <citation type="submission" date="2019-03" db="EMBL/GenBank/DDBJ databases">
        <title>Single cell metagenomics reveals metabolic interactions within the superorganism composed of flagellate Streblomastix strix and complex community of Bacteroidetes bacteria on its surface.</title>
        <authorList>
            <person name="Treitli S.C."/>
            <person name="Kolisko M."/>
            <person name="Husnik F."/>
            <person name="Keeling P."/>
            <person name="Hampl V."/>
        </authorList>
    </citation>
    <scope>NUCLEOTIDE SEQUENCE [LARGE SCALE GENOMIC DNA]</scope>
    <source>
        <strain evidence="3">ST1C</strain>
    </source>
</reference>